<feature type="transmembrane region" description="Helical" evidence="2">
    <location>
        <begin position="251"/>
        <end position="274"/>
    </location>
</feature>
<evidence type="ECO:0000256" key="1">
    <source>
        <dbReference type="SAM" id="MobiDB-lite"/>
    </source>
</evidence>
<gene>
    <name evidence="3" type="ORF">BJX66DRAFT_317670</name>
</gene>
<protein>
    <submittedName>
        <fullName evidence="3">Uncharacterized protein</fullName>
    </submittedName>
</protein>
<reference evidence="3 4" key="1">
    <citation type="submission" date="2024-07" db="EMBL/GenBank/DDBJ databases">
        <title>Section-level genome sequencing and comparative genomics of Aspergillus sections Usti and Cavernicolus.</title>
        <authorList>
            <consortium name="Lawrence Berkeley National Laboratory"/>
            <person name="Nybo J.L."/>
            <person name="Vesth T.C."/>
            <person name="Theobald S."/>
            <person name="Frisvad J.C."/>
            <person name="Larsen T.O."/>
            <person name="Kjaerboelling I."/>
            <person name="Rothschild-Mancinelli K."/>
            <person name="Lyhne E.K."/>
            <person name="Kogle M.E."/>
            <person name="Barry K."/>
            <person name="Clum A."/>
            <person name="Na H."/>
            <person name="Ledsgaard L."/>
            <person name="Lin J."/>
            <person name="Lipzen A."/>
            <person name="Kuo A."/>
            <person name="Riley R."/>
            <person name="Mondo S."/>
            <person name="Labutti K."/>
            <person name="Haridas S."/>
            <person name="Pangalinan J."/>
            <person name="Salamov A.A."/>
            <person name="Simmons B.A."/>
            <person name="Magnuson J.K."/>
            <person name="Chen J."/>
            <person name="Drula E."/>
            <person name="Henrissat B."/>
            <person name="Wiebenga A."/>
            <person name="Lubbers R.J."/>
            <person name="Gomes A.C."/>
            <person name="Makela M.R."/>
            <person name="Stajich J."/>
            <person name="Grigoriev I.V."/>
            <person name="Mortensen U.H."/>
            <person name="De Vries R.P."/>
            <person name="Baker S.E."/>
            <person name="Andersen M.R."/>
        </authorList>
    </citation>
    <scope>NUCLEOTIDE SEQUENCE [LARGE SCALE GENOMIC DNA]</scope>
    <source>
        <strain evidence="3 4">CBS 209.92</strain>
    </source>
</reference>
<comment type="caution">
    <text evidence="3">The sequence shown here is derived from an EMBL/GenBank/DDBJ whole genome shotgun (WGS) entry which is preliminary data.</text>
</comment>
<proteinExistence type="predicted"/>
<keyword evidence="2" id="KW-0812">Transmembrane</keyword>
<feature type="region of interest" description="Disordered" evidence="1">
    <location>
        <begin position="365"/>
        <end position="393"/>
    </location>
</feature>
<dbReference type="EMBL" id="JBFTWV010000207">
    <property type="protein sequence ID" value="KAL2783867.1"/>
    <property type="molecule type" value="Genomic_DNA"/>
</dbReference>
<evidence type="ECO:0000313" key="4">
    <source>
        <dbReference type="Proteomes" id="UP001610563"/>
    </source>
</evidence>
<accession>A0ABR4FLD1</accession>
<name>A0ABR4FLD1_9EURO</name>
<keyword evidence="2" id="KW-0472">Membrane</keyword>
<evidence type="ECO:0000313" key="3">
    <source>
        <dbReference type="EMBL" id="KAL2783867.1"/>
    </source>
</evidence>
<sequence>MTTPTPTTSFPPTTANGTTTFYQPLTTHFSAPEACSTYFLADEYVDAFNNNRTSIDALTAWSPWYALYANDSAECLPEAVLSSETEFQSWFSASLSSLLITTRTTATERSTTLFAPFYCVDGWQVAWSSVLAGSESVTESVCCPTFYNAAINTIGLGDYNGVDVTTRTIQCVSPIMKDVQNPQLTYATLTTDVSNGSTITSALTHSTELATTLTVTAVAYTGYNIAHPTGAPDDDDGWTYHKPGLNVGQKVGIGVGVGAGVVIVGAAVGAWFMWRRRRRGMDAKEMEAEAAAAAGFLAGDKKDGGEEQSRDDGVLKLGLKVDGPAEMQGDGAFGAMQELHNGIDRPELMGSGQVFAQELEGSYEWPVPELDGGTTAPAQELDAGIDGSRRPKG</sequence>
<keyword evidence="2" id="KW-1133">Transmembrane helix</keyword>
<dbReference type="Proteomes" id="UP001610563">
    <property type="component" value="Unassembled WGS sequence"/>
</dbReference>
<organism evidence="3 4">
    <name type="scientific">Aspergillus keveii</name>
    <dbReference type="NCBI Taxonomy" id="714993"/>
    <lineage>
        <taxon>Eukaryota</taxon>
        <taxon>Fungi</taxon>
        <taxon>Dikarya</taxon>
        <taxon>Ascomycota</taxon>
        <taxon>Pezizomycotina</taxon>
        <taxon>Eurotiomycetes</taxon>
        <taxon>Eurotiomycetidae</taxon>
        <taxon>Eurotiales</taxon>
        <taxon>Aspergillaceae</taxon>
        <taxon>Aspergillus</taxon>
        <taxon>Aspergillus subgen. Nidulantes</taxon>
    </lineage>
</organism>
<evidence type="ECO:0000256" key="2">
    <source>
        <dbReference type="SAM" id="Phobius"/>
    </source>
</evidence>
<keyword evidence="4" id="KW-1185">Reference proteome</keyword>